<dbReference type="InterPro" id="IPR035168">
    <property type="entry name" value="DUF5317"/>
</dbReference>
<evidence type="ECO:0000256" key="1">
    <source>
        <dbReference type="SAM" id="MobiDB-lite"/>
    </source>
</evidence>
<organism evidence="3 4">
    <name type="scientific">Paractinoplanes durhamensis</name>
    <dbReference type="NCBI Taxonomy" id="113563"/>
    <lineage>
        <taxon>Bacteria</taxon>
        <taxon>Bacillati</taxon>
        <taxon>Actinomycetota</taxon>
        <taxon>Actinomycetes</taxon>
        <taxon>Micromonosporales</taxon>
        <taxon>Micromonosporaceae</taxon>
        <taxon>Paractinoplanes</taxon>
    </lineage>
</organism>
<feature type="transmembrane region" description="Helical" evidence="2">
    <location>
        <begin position="95"/>
        <end position="115"/>
    </location>
</feature>
<feature type="transmembrane region" description="Helical" evidence="2">
    <location>
        <begin position="45"/>
        <end position="64"/>
    </location>
</feature>
<keyword evidence="2" id="KW-0812">Transmembrane</keyword>
<name>A0ABQ3YUN2_9ACTN</name>
<evidence type="ECO:0008006" key="5">
    <source>
        <dbReference type="Google" id="ProtNLM"/>
    </source>
</evidence>
<dbReference type="Pfam" id="PF17248">
    <property type="entry name" value="DUF5317"/>
    <property type="match status" value="1"/>
</dbReference>
<keyword evidence="4" id="KW-1185">Reference proteome</keyword>
<feature type="transmembrane region" description="Helical" evidence="2">
    <location>
        <begin position="12"/>
        <end position="33"/>
    </location>
</feature>
<reference evidence="3 4" key="1">
    <citation type="submission" date="2021-01" db="EMBL/GenBank/DDBJ databases">
        <title>Whole genome shotgun sequence of Actinoplanes durhamensis NBRC 14914.</title>
        <authorList>
            <person name="Komaki H."/>
            <person name="Tamura T."/>
        </authorList>
    </citation>
    <scope>NUCLEOTIDE SEQUENCE [LARGE SCALE GENOMIC DNA]</scope>
    <source>
        <strain evidence="3 4">NBRC 14914</strain>
    </source>
</reference>
<evidence type="ECO:0000313" key="3">
    <source>
        <dbReference type="EMBL" id="GIE01194.1"/>
    </source>
</evidence>
<comment type="caution">
    <text evidence="3">The sequence shown here is derived from an EMBL/GenBank/DDBJ whole genome shotgun (WGS) entry which is preliminary data.</text>
</comment>
<gene>
    <name evidence="3" type="ORF">Adu01nite_25440</name>
</gene>
<proteinExistence type="predicted"/>
<keyword evidence="2" id="KW-0472">Membrane</keyword>
<feature type="transmembrane region" description="Helical" evidence="2">
    <location>
        <begin position="164"/>
        <end position="184"/>
    </location>
</feature>
<keyword evidence="2" id="KW-1133">Transmembrane helix</keyword>
<evidence type="ECO:0000256" key="2">
    <source>
        <dbReference type="SAM" id="Phobius"/>
    </source>
</evidence>
<sequence length="229" mass="23664">MPLPQREMTAMSARFAILIAAPPLAGAALGYLSGGRLGALRTIKIRALWLIWLAAAAQLAQYHVPALHGPATLAVVFGAVLAWLALNLPRWPRAVRIAGVAIVLGASLNGLAIALNGRMPYDAQAAAGAGLPTGGETPKNVAATTETRAAVLGDTIPLTPLHAMISPGDILIAGGACAFVLLAMRRQPRRHDDQDLALDSPDAAAPHAGRPGDAALHDRRPARAGRLTP</sequence>
<accession>A0ABQ3YUN2</accession>
<feature type="region of interest" description="Disordered" evidence="1">
    <location>
        <begin position="192"/>
        <end position="229"/>
    </location>
</feature>
<protein>
    <recommendedName>
        <fullName evidence="5">DUF5317 domain-containing protein</fullName>
    </recommendedName>
</protein>
<feature type="compositionally biased region" description="Low complexity" evidence="1">
    <location>
        <begin position="197"/>
        <end position="208"/>
    </location>
</feature>
<evidence type="ECO:0000313" key="4">
    <source>
        <dbReference type="Proteomes" id="UP000637628"/>
    </source>
</evidence>
<dbReference type="EMBL" id="BOML01000021">
    <property type="protein sequence ID" value="GIE01194.1"/>
    <property type="molecule type" value="Genomic_DNA"/>
</dbReference>
<feature type="transmembrane region" description="Helical" evidence="2">
    <location>
        <begin position="70"/>
        <end position="88"/>
    </location>
</feature>
<dbReference type="Proteomes" id="UP000637628">
    <property type="component" value="Unassembled WGS sequence"/>
</dbReference>